<evidence type="ECO:0000313" key="8">
    <source>
        <dbReference type="Proteomes" id="UP001248581"/>
    </source>
</evidence>
<gene>
    <name evidence="5 7" type="primary">queF</name>
    <name evidence="7" type="ORF">RI845_11815</name>
</gene>
<evidence type="ECO:0000256" key="2">
    <source>
        <dbReference type="ARBA" id="ARBA00022785"/>
    </source>
</evidence>
<evidence type="ECO:0000256" key="3">
    <source>
        <dbReference type="ARBA" id="ARBA00022857"/>
    </source>
</evidence>
<evidence type="ECO:0000256" key="4">
    <source>
        <dbReference type="ARBA" id="ARBA00023002"/>
    </source>
</evidence>
<dbReference type="PIRSF" id="PIRSF004750">
    <property type="entry name" value="Nitrile_oxidored_YqcD_prd"/>
    <property type="match status" value="1"/>
</dbReference>
<dbReference type="HAMAP" id="MF_00817">
    <property type="entry name" value="QueF_type2"/>
    <property type="match status" value="1"/>
</dbReference>
<dbReference type="SUPFAM" id="SSF55620">
    <property type="entry name" value="Tetrahydrobiopterin biosynthesis enzymes-like"/>
    <property type="match status" value="1"/>
</dbReference>
<comment type="subunit">
    <text evidence="5">Homodimer.</text>
</comment>
<evidence type="ECO:0000256" key="1">
    <source>
        <dbReference type="ARBA" id="ARBA00022490"/>
    </source>
</evidence>
<dbReference type="PANTHER" id="PTHR34354:SF1">
    <property type="entry name" value="NADPH-DEPENDENT 7-CYANO-7-DEAZAGUANINE REDUCTASE"/>
    <property type="match status" value="1"/>
</dbReference>
<dbReference type="Proteomes" id="UP001248581">
    <property type="component" value="Chromosome"/>
</dbReference>
<sequence>MTHYDNATELKSLLLGKSTEYKSNYAPELLQGVPRSLNRDDLNLQDSLPFYGEDVWYGYELSWLEPNGKPVVAVAEFRIPCTSENLVESKSFKLYLNSFNQSCFDSWQDVEKTLVNDLTNTANAPVKVTLFEVDNCPALAIKKIDAVKIDDIDITIENYEFDRNILTQAVPSTPEDSVSEYLVSHLLKSNCLITNQPDWGSVYISYTGKQINHALLLKYLISFRQHNEFHEQCVERIYTDIMEFCKPESLTVFARYTRRGGLDINPFRSSEDISAPLNRTLRQ</sequence>
<dbReference type="EC" id="1.7.1.13" evidence="5"/>
<evidence type="ECO:0000313" key="7">
    <source>
        <dbReference type="EMBL" id="WNC67203.1"/>
    </source>
</evidence>
<feature type="binding site" evidence="5">
    <location>
        <begin position="259"/>
        <end position="260"/>
    </location>
    <ligand>
        <name>NADPH</name>
        <dbReference type="ChEBI" id="CHEBI:57783"/>
    </ligand>
</feature>
<feature type="active site" description="Proton donor" evidence="5">
    <location>
        <position position="198"/>
    </location>
</feature>
<organism evidence="7 8">
    <name type="scientific">Thalassotalea nanhaiensis</name>
    <dbReference type="NCBI Taxonomy" id="3065648"/>
    <lineage>
        <taxon>Bacteria</taxon>
        <taxon>Pseudomonadati</taxon>
        <taxon>Pseudomonadota</taxon>
        <taxon>Gammaproteobacteria</taxon>
        <taxon>Alteromonadales</taxon>
        <taxon>Colwelliaceae</taxon>
        <taxon>Thalassotalea</taxon>
    </lineage>
</organism>
<evidence type="ECO:0000259" key="6">
    <source>
        <dbReference type="Pfam" id="PF14819"/>
    </source>
</evidence>
<dbReference type="Pfam" id="PF14489">
    <property type="entry name" value="QueF"/>
    <property type="match status" value="1"/>
</dbReference>
<dbReference type="NCBIfam" id="TIGR03138">
    <property type="entry name" value="QueF"/>
    <property type="match status" value="1"/>
</dbReference>
<dbReference type="PANTHER" id="PTHR34354">
    <property type="entry name" value="NADPH-DEPENDENT 7-CYANO-7-DEAZAGUANINE REDUCTASE"/>
    <property type="match status" value="1"/>
</dbReference>
<feature type="domain" description="NADPH-dependent 7-cyano-7-deazaguanine reductase N-terminal" evidence="6">
    <location>
        <begin position="21"/>
        <end position="130"/>
    </location>
</feature>
<accession>A0ABY9TEH6</accession>
<dbReference type="InterPro" id="IPR029500">
    <property type="entry name" value="QueF"/>
</dbReference>
<dbReference type="GO" id="GO:0033739">
    <property type="term" value="F:preQ1 synthase activity"/>
    <property type="evidence" value="ECO:0007669"/>
    <property type="project" value="UniProtKB-EC"/>
</dbReference>
<feature type="binding site" evidence="5">
    <location>
        <begin position="89"/>
        <end position="90"/>
    </location>
    <ligand>
        <name>NADPH</name>
        <dbReference type="ChEBI" id="CHEBI:57783"/>
    </ligand>
</feature>
<dbReference type="RefSeq" id="WP_348386367.1">
    <property type="nucleotide sequence ID" value="NZ_CP134146.1"/>
</dbReference>
<keyword evidence="4 5" id="KW-0560">Oxidoreductase</keyword>
<feature type="binding site" evidence="5">
    <location>
        <begin position="230"/>
        <end position="231"/>
    </location>
    <ligand>
        <name>substrate</name>
    </ligand>
</feature>
<dbReference type="EMBL" id="CP134146">
    <property type="protein sequence ID" value="WNC67203.1"/>
    <property type="molecule type" value="Genomic_DNA"/>
</dbReference>
<keyword evidence="8" id="KW-1185">Reference proteome</keyword>
<dbReference type="Gene3D" id="3.30.1130.10">
    <property type="match status" value="2"/>
</dbReference>
<evidence type="ECO:0000256" key="5">
    <source>
        <dbReference type="HAMAP-Rule" id="MF_00817"/>
    </source>
</evidence>
<dbReference type="InterPro" id="IPR043133">
    <property type="entry name" value="GTP-CH-I_C/QueF"/>
</dbReference>
<dbReference type="InterPro" id="IPR050084">
    <property type="entry name" value="NADPH_dep_7-cyano-7-deazaG_red"/>
</dbReference>
<comment type="similarity">
    <text evidence="5">Belongs to the GTP cyclohydrolase I family. QueF type 2 subfamily.</text>
</comment>
<keyword evidence="2 5" id="KW-0671">Queuosine biosynthesis</keyword>
<name>A0ABY9TEH6_9GAMM</name>
<dbReference type="InterPro" id="IPR029139">
    <property type="entry name" value="QueF_N"/>
</dbReference>
<keyword evidence="1 5" id="KW-0963">Cytoplasm</keyword>
<dbReference type="InterPro" id="IPR016428">
    <property type="entry name" value="QueF_type2"/>
</dbReference>
<feature type="binding site" evidence="5">
    <location>
        <begin position="87"/>
        <end position="89"/>
    </location>
    <ligand>
        <name>substrate</name>
    </ligand>
</feature>
<reference evidence="8" key="1">
    <citation type="submission" date="2023-09" db="EMBL/GenBank/DDBJ databases">
        <authorList>
            <person name="Li S."/>
            <person name="Li X."/>
            <person name="Zhang C."/>
            <person name="Zhao Z."/>
        </authorList>
    </citation>
    <scope>NUCLEOTIDE SEQUENCE [LARGE SCALE GENOMIC DNA]</scope>
    <source>
        <strain evidence="8">SQ345</strain>
    </source>
</reference>
<comment type="subcellular location">
    <subcellularLocation>
        <location evidence="5">Cytoplasm</location>
    </subcellularLocation>
</comment>
<comment type="pathway">
    <text evidence="5">tRNA modification; tRNA-queuosine biosynthesis.</text>
</comment>
<dbReference type="Pfam" id="PF14819">
    <property type="entry name" value="QueF_N"/>
    <property type="match status" value="1"/>
</dbReference>
<comment type="catalytic activity">
    <reaction evidence="5">
        <text>7-aminomethyl-7-carbaguanine + 2 NADP(+) = 7-cyano-7-carbaguanine + 2 NADPH + 3 H(+)</text>
        <dbReference type="Rhea" id="RHEA:13409"/>
        <dbReference type="ChEBI" id="CHEBI:15378"/>
        <dbReference type="ChEBI" id="CHEBI:45075"/>
        <dbReference type="ChEBI" id="CHEBI:57783"/>
        <dbReference type="ChEBI" id="CHEBI:58349"/>
        <dbReference type="ChEBI" id="CHEBI:58703"/>
        <dbReference type="EC" id="1.7.1.13"/>
    </reaction>
</comment>
<proteinExistence type="inferred from homology"/>
<feature type="active site" description="Thioimide intermediate" evidence="5">
    <location>
        <position position="191"/>
    </location>
</feature>
<comment type="function">
    <text evidence="5">Catalyzes the NADPH-dependent reduction of 7-cyano-7-deazaguanine (preQ0) to 7-aminomethyl-7-deazaguanine (preQ1).</text>
</comment>
<protein>
    <recommendedName>
        <fullName evidence="5">NADPH-dependent 7-cyano-7-deazaguanine reductase</fullName>
        <ecNumber evidence="5">1.7.1.13</ecNumber>
    </recommendedName>
    <alternativeName>
        <fullName evidence="5">7-cyano-7-carbaguanine reductase</fullName>
    </alternativeName>
    <alternativeName>
        <fullName evidence="5">NADPH-dependent nitrile oxidoreductase</fullName>
    </alternativeName>
    <alternativeName>
        <fullName evidence="5">PreQ(0) reductase</fullName>
    </alternativeName>
</protein>
<keyword evidence="3 5" id="KW-0521">NADP</keyword>